<accession>A0ABT5AGG0</accession>
<gene>
    <name evidence="3" type="ORF">PN451_08215</name>
</gene>
<evidence type="ECO:0000256" key="1">
    <source>
        <dbReference type="ARBA" id="ARBA00022679"/>
    </source>
</evidence>
<dbReference type="PANTHER" id="PTHR12203">
    <property type="entry name" value="KDEL LYS-ASP-GLU-LEU CONTAINING - RELATED"/>
    <property type="match status" value="1"/>
</dbReference>
<proteinExistence type="predicted"/>
<organism evidence="3 4">
    <name type="scientific">Dolichospermum planctonicum CS-1226</name>
    <dbReference type="NCBI Taxonomy" id="3021751"/>
    <lineage>
        <taxon>Bacteria</taxon>
        <taxon>Bacillati</taxon>
        <taxon>Cyanobacteriota</taxon>
        <taxon>Cyanophyceae</taxon>
        <taxon>Nostocales</taxon>
        <taxon>Aphanizomenonaceae</taxon>
        <taxon>Dolichospermum</taxon>
        <taxon>Dolichospermum planctonicum</taxon>
    </lineage>
</organism>
<sequence length="406" mass="47362">MKTEHELENILSQPEITDPSISTYFTRAFPNELLCPTDSKLLFWIDEHLIKYKYFSIPEHGQDLLDNYPYFNNLKEIRIIPAIDALLDRQITQFIKVEKNGSFSFFITQVEEGHKYPFLLDEELKVDQTTVLILPRIIPLAMIFDEFVQKYPGKSGIAPFFYGDKGRGDGSVLCYDSNCDHHLRIPDSYFLEKYAYQDFKNQLANNWVPWEARQGIVYWRGSSTGDKEHDHQWRMMPRFRLCQLATELANKDLFDLKITRITNRFSSEEVIAEIKNSGLTAAYTAAIDQVKYKYLIDIDGHASAWTGLFLRLLTGSTVLKVNSERGFRQWFHNRLIPWENHVPIEPDFSNLEETVLYLKSHDELARKIGEAGRELAYSMTMENEINYALPVILRCLEDNRDLLGIF</sequence>
<feature type="domain" description="Glycosyl transferase CAP10" evidence="2">
    <location>
        <begin position="167"/>
        <end position="397"/>
    </location>
</feature>
<evidence type="ECO:0000313" key="4">
    <source>
        <dbReference type="Proteomes" id="UP001211249"/>
    </source>
</evidence>
<evidence type="ECO:0000313" key="3">
    <source>
        <dbReference type="EMBL" id="MDB9535822.1"/>
    </source>
</evidence>
<dbReference type="InterPro" id="IPR006598">
    <property type="entry name" value="CAP10"/>
</dbReference>
<dbReference type="Proteomes" id="UP001211249">
    <property type="component" value="Unassembled WGS sequence"/>
</dbReference>
<dbReference type="SMART" id="SM00672">
    <property type="entry name" value="CAP10"/>
    <property type="match status" value="1"/>
</dbReference>
<protein>
    <submittedName>
        <fullName evidence="3">Glycosyl transferase family 90</fullName>
    </submittedName>
</protein>
<evidence type="ECO:0000259" key="2">
    <source>
        <dbReference type="SMART" id="SM00672"/>
    </source>
</evidence>
<reference evidence="3 4" key="1">
    <citation type="submission" date="2023-01" db="EMBL/GenBank/DDBJ databases">
        <title>Genomes from the Australian National Cyanobacteria Reference Collection.</title>
        <authorList>
            <person name="Willis A."/>
            <person name="Lee E.M.F."/>
        </authorList>
    </citation>
    <scope>NUCLEOTIDE SEQUENCE [LARGE SCALE GENOMIC DNA]</scope>
    <source>
        <strain evidence="3 4">CS-1226</strain>
    </source>
</reference>
<comment type="caution">
    <text evidence="3">The sequence shown here is derived from an EMBL/GenBank/DDBJ whole genome shotgun (WGS) entry which is preliminary data.</text>
</comment>
<dbReference type="PANTHER" id="PTHR12203:SF35">
    <property type="entry name" value="PROTEIN O-GLUCOSYLTRANSFERASE 1"/>
    <property type="match status" value="1"/>
</dbReference>
<keyword evidence="4" id="KW-1185">Reference proteome</keyword>
<dbReference type="InterPro" id="IPR051091">
    <property type="entry name" value="O-Glucosyltr/Glycosyltrsf_90"/>
</dbReference>
<dbReference type="Pfam" id="PF05686">
    <property type="entry name" value="Glyco_transf_90"/>
    <property type="match status" value="1"/>
</dbReference>
<keyword evidence="1 3" id="KW-0808">Transferase</keyword>
<dbReference type="EMBL" id="JAQMUC010000043">
    <property type="protein sequence ID" value="MDB9535822.1"/>
    <property type="molecule type" value="Genomic_DNA"/>
</dbReference>
<dbReference type="GO" id="GO:0016740">
    <property type="term" value="F:transferase activity"/>
    <property type="evidence" value="ECO:0007669"/>
    <property type="project" value="UniProtKB-KW"/>
</dbReference>
<dbReference type="RefSeq" id="WP_271795708.1">
    <property type="nucleotide sequence ID" value="NZ_JAQMUC010000043.1"/>
</dbReference>
<name>A0ABT5AGG0_9CYAN</name>